<gene>
    <name evidence="1" type="ORF">FWILDA_LOCUS5911</name>
</gene>
<sequence>MEDLVNLLGLFEKATTFLSGKVMDLTTETTILDDENNDEQELIE</sequence>
<dbReference type="EMBL" id="CAMKVN010001017">
    <property type="protein sequence ID" value="CAI2173092.1"/>
    <property type="molecule type" value="Genomic_DNA"/>
</dbReference>
<name>A0A9W4SL46_9GLOM</name>
<dbReference type="AlphaFoldDB" id="A0A9W4SL46"/>
<protein>
    <submittedName>
        <fullName evidence="1">2523_t:CDS:1</fullName>
    </submittedName>
</protein>
<evidence type="ECO:0000313" key="1">
    <source>
        <dbReference type="EMBL" id="CAI2173092.1"/>
    </source>
</evidence>
<evidence type="ECO:0000313" key="2">
    <source>
        <dbReference type="Proteomes" id="UP001153678"/>
    </source>
</evidence>
<proteinExistence type="predicted"/>
<comment type="caution">
    <text evidence="1">The sequence shown here is derived from an EMBL/GenBank/DDBJ whole genome shotgun (WGS) entry which is preliminary data.</text>
</comment>
<organism evidence="1 2">
    <name type="scientific">Funneliformis geosporum</name>
    <dbReference type="NCBI Taxonomy" id="1117311"/>
    <lineage>
        <taxon>Eukaryota</taxon>
        <taxon>Fungi</taxon>
        <taxon>Fungi incertae sedis</taxon>
        <taxon>Mucoromycota</taxon>
        <taxon>Glomeromycotina</taxon>
        <taxon>Glomeromycetes</taxon>
        <taxon>Glomerales</taxon>
        <taxon>Glomeraceae</taxon>
        <taxon>Funneliformis</taxon>
    </lineage>
</organism>
<keyword evidence="2" id="KW-1185">Reference proteome</keyword>
<reference evidence="1" key="1">
    <citation type="submission" date="2022-08" db="EMBL/GenBank/DDBJ databases">
        <authorList>
            <person name="Kallberg Y."/>
            <person name="Tangrot J."/>
            <person name="Rosling A."/>
        </authorList>
    </citation>
    <scope>NUCLEOTIDE SEQUENCE</scope>
    <source>
        <strain evidence="1">Wild A</strain>
    </source>
</reference>
<accession>A0A9W4SL46</accession>
<dbReference type="Proteomes" id="UP001153678">
    <property type="component" value="Unassembled WGS sequence"/>
</dbReference>